<gene>
    <name evidence="1" type="primary">rpl30</name>
</gene>
<sequence length="109" mass="12629">MSINTKSHMNLLDLIKKSKTMLILKKNKKRVSIIGAKKVRKFLICKKSYRLYLVKLIIMSKSSLNTIKSTIIYYCLLNSVKYYIYDGTDLELGAILNKNFRTNCIAICK</sequence>
<dbReference type="SUPFAM" id="SSF55315">
    <property type="entry name" value="L30e-like"/>
    <property type="match status" value="1"/>
</dbReference>
<keyword evidence="1" id="KW-0687">Ribonucleoprotein</keyword>
<accession>A0A0H5BKZ2</accession>
<dbReference type="AlphaFoldDB" id="A0A0H5BKZ2"/>
<proteinExistence type="predicted"/>
<organism evidence="1">
    <name type="scientific">Amorphochlora amoebiformis</name>
    <dbReference type="NCBI Taxonomy" id="1561963"/>
    <lineage>
        <taxon>Eukaryota</taxon>
        <taxon>Sar</taxon>
        <taxon>Rhizaria</taxon>
        <taxon>Cercozoa</taxon>
        <taxon>Chlorarachniophyceae</taxon>
        <taxon>Amorphochlora</taxon>
    </lineage>
</organism>
<dbReference type="EMBL" id="AB996604">
    <property type="protein sequence ID" value="BAS02005.1"/>
    <property type="molecule type" value="Genomic_DNA"/>
</dbReference>
<dbReference type="InterPro" id="IPR029064">
    <property type="entry name" value="Ribosomal_eL30-like_sf"/>
</dbReference>
<keyword evidence="1" id="KW-0542">Nucleomorph</keyword>
<name>A0A0H5BKZ2_9EUKA</name>
<keyword evidence="1" id="KW-0689">Ribosomal protein</keyword>
<reference evidence="1" key="1">
    <citation type="journal article" date="2015" name="Genome Biol. Evol.">
        <title>Nucleomorph Genome Sequences of Two Chlorarachniophytes, Amorphochlora amoebiformis and Lotharella vacuolata.</title>
        <authorList>
            <person name="Suzuki S."/>
            <person name="Shirato S."/>
            <person name="Hirakawa Y."/>
            <person name="Ishida K."/>
        </authorList>
    </citation>
    <scope>NUCLEOTIDE SEQUENCE</scope>
    <source>
        <strain evidence="1">CCMP2058</strain>
    </source>
</reference>
<protein>
    <submittedName>
        <fullName evidence="1">Ribosomal protein L30</fullName>
    </submittedName>
</protein>
<dbReference type="GO" id="GO:0005840">
    <property type="term" value="C:ribosome"/>
    <property type="evidence" value="ECO:0007669"/>
    <property type="project" value="UniProtKB-KW"/>
</dbReference>
<dbReference type="Gene3D" id="3.30.1330.30">
    <property type="match status" value="1"/>
</dbReference>
<geneLocation type="nucleomorph" evidence="1"/>
<evidence type="ECO:0000313" key="1">
    <source>
        <dbReference type="EMBL" id="BAS02005.1"/>
    </source>
</evidence>